<gene>
    <name evidence="1" type="ORF">BaRGS_00002348</name>
</gene>
<sequence length="112" mass="12364">MIAVRLSKCLFGLESDVVLLGVYVPPCNSEYYTEIEIENGITMVEQCILDVLEHVGDVELLLCGDFNARTGVVCRVSMICLVMLSTLTQMSAIMYPNASHVTVLSTHLESTY</sequence>
<evidence type="ECO:0000313" key="2">
    <source>
        <dbReference type="Proteomes" id="UP001519460"/>
    </source>
</evidence>
<keyword evidence="2" id="KW-1185">Reference proteome</keyword>
<comment type="caution">
    <text evidence="1">The sequence shown here is derived from an EMBL/GenBank/DDBJ whole genome shotgun (WGS) entry which is preliminary data.</text>
</comment>
<proteinExistence type="predicted"/>
<reference evidence="1 2" key="1">
    <citation type="journal article" date="2023" name="Sci. Data">
        <title>Genome assembly of the Korean intertidal mud-creeper Batillaria attramentaria.</title>
        <authorList>
            <person name="Patra A.K."/>
            <person name="Ho P.T."/>
            <person name="Jun S."/>
            <person name="Lee S.J."/>
            <person name="Kim Y."/>
            <person name="Won Y.J."/>
        </authorList>
    </citation>
    <scope>NUCLEOTIDE SEQUENCE [LARGE SCALE GENOMIC DNA]</scope>
    <source>
        <strain evidence="1">Wonlab-2016</strain>
    </source>
</reference>
<name>A0ABD0M4I0_9CAEN</name>
<protein>
    <recommendedName>
        <fullName evidence="3">Endonuclease/exonuclease/phosphatase domain-containing protein</fullName>
    </recommendedName>
</protein>
<dbReference type="EMBL" id="JACVVK020000007">
    <property type="protein sequence ID" value="KAK7506236.1"/>
    <property type="molecule type" value="Genomic_DNA"/>
</dbReference>
<evidence type="ECO:0000313" key="1">
    <source>
        <dbReference type="EMBL" id="KAK7506236.1"/>
    </source>
</evidence>
<dbReference type="Proteomes" id="UP001519460">
    <property type="component" value="Unassembled WGS sequence"/>
</dbReference>
<dbReference type="AlphaFoldDB" id="A0ABD0M4I0"/>
<evidence type="ECO:0008006" key="3">
    <source>
        <dbReference type="Google" id="ProtNLM"/>
    </source>
</evidence>
<organism evidence="1 2">
    <name type="scientific">Batillaria attramentaria</name>
    <dbReference type="NCBI Taxonomy" id="370345"/>
    <lineage>
        <taxon>Eukaryota</taxon>
        <taxon>Metazoa</taxon>
        <taxon>Spiralia</taxon>
        <taxon>Lophotrochozoa</taxon>
        <taxon>Mollusca</taxon>
        <taxon>Gastropoda</taxon>
        <taxon>Caenogastropoda</taxon>
        <taxon>Sorbeoconcha</taxon>
        <taxon>Cerithioidea</taxon>
        <taxon>Batillariidae</taxon>
        <taxon>Batillaria</taxon>
    </lineage>
</organism>
<accession>A0ABD0M4I0</accession>